<organism evidence="13 14">
    <name type="scientific">Acetobacter nitrogenifigens DSM 23921 = NBRC 105050</name>
    <dbReference type="NCBI Taxonomy" id="1120919"/>
    <lineage>
        <taxon>Bacteria</taxon>
        <taxon>Pseudomonadati</taxon>
        <taxon>Pseudomonadota</taxon>
        <taxon>Alphaproteobacteria</taxon>
        <taxon>Acetobacterales</taxon>
        <taxon>Acetobacteraceae</taxon>
        <taxon>Acetobacter</taxon>
    </lineage>
</organism>
<dbReference type="InterPro" id="IPR017438">
    <property type="entry name" value="ATP-NAD_kinase_N"/>
</dbReference>
<dbReference type="PANTHER" id="PTHR12358">
    <property type="entry name" value="SPHINGOSINE KINASE"/>
    <property type="match status" value="1"/>
</dbReference>
<keyword evidence="4" id="KW-0479">Metal-binding</keyword>
<dbReference type="GO" id="GO:0046872">
    <property type="term" value="F:metal ion binding"/>
    <property type="evidence" value="ECO:0007669"/>
    <property type="project" value="UniProtKB-KW"/>
</dbReference>
<dbReference type="SUPFAM" id="SSF111331">
    <property type="entry name" value="NAD kinase/diacylglycerol kinase-like"/>
    <property type="match status" value="1"/>
</dbReference>
<dbReference type="GO" id="GO:0008654">
    <property type="term" value="P:phospholipid biosynthetic process"/>
    <property type="evidence" value="ECO:0007669"/>
    <property type="project" value="UniProtKB-KW"/>
</dbReference>
<evidence type="ECO:0000256" key="4">
    <source>
        <dbReference type="ARBA" id="ARBA00022723"/>
    </source>
</evidence>
<comment type="caution">
    <text evidence="13">The sequence shown here is derived from an EMBL/GenBank/DDBJ whole genome shotgun (WGS) entry which is preliminary data.</text>
</comment>
<name>A0A511X933_9PROT</name>
<evidence type="ECO:0000256" key="2">
    <source>
        <dbReference type="ARBA" id="ARBA00022516"/>
    </source>
</evidence>
<evidence type="ECO:0000256" key="1">
    <source>
        <dbReference type="ARBA" id="ARBA00001946"/>
    </source>
</evidence>
<dbReference type="Gene3D" id="3.40.50.10330">
    <property type="entry name" value="Probable inorganic polyphosphate/atp-NAD kinase, domain 1"/>
    <property type="match status" value="1"/>
</dbReference>
<dbReference type="InterPro" id="IPR016064">
    <property type="entry name" value="NAD/diacylglycerol_kinase_sf"/>
</dbReference>
<keyword evidence="3" id="KW-0808">Transferase</keyword>
<proteinExistence type="predicted"/>
<keyword evidence="10" id="KW-0594">Phospholipid biosynthesis</keyword>
<evidence type="ECO:0000313" key="14">
    <source>
        <dbReference type="Proteomes" id="UP000321635"/>
    </source>
</evidence>
<dbReference type="STRING" id="1120919.GCA_000429165_01941"/>
<keyword evidence="2" id="KW-0444">Lipid biosynthesis</keyword>
<dbReference type="GO" id="GO:0016301">
    <property type="term" value="F:kinase activity"/>
    <property type="evidence" value="ECO:0007669"/>
    <property type="project" value="UniProtKB-KW"/>
</dbReference>
<dbReference type="Gene3D" id="2.60.200.40">
    <property type="match status" value="1"/>
</dbReference>
<dbReference type="EMBL" id="BJYF01000006">
    <property type="protein sequence ID" value="GEN59444.1"/>
    <property type="molecule type" value="Genomic_DNA"/>
</dbReference>
<dbReference type="InterPro" id="IPR045540">
    <property type="entry name" value="YegS/DAGK_C"/>
</dbReference>
<protein>
    <recommendedName>
        <fullName evidence="12">DAGKc domain-containing protein</fullName>
    </recommendedName>
</protein>
<evidence type="ECO:0000313" key="13">
    <source>
        <dbReference type="EMBL" id="GEN59444.1"/>
    </source>
</evidence>
<evidence type="ECO:0000256" key="7">
    <source>
        <dbReference type="ARBA" id="ARBA00022840"/>
    </source>
</evidence>
<dbReference type="PROSITE" id="PS50146">
    <property type="entry name" value="DAGK"/>
    <property type="match status" value="1"/>
</dbReference>
<dbReference type="Proteomes" id="UP000321635">
    <property type="component" value="Unassembled WGS sequence"/>
</dbReference>
<gene>
    <name evidence="13" type="ORF">ANI02nite_13280</name>
</gene>
<dbReference type="NCBIfam" id="TIGR00147">
    <property type="entry name" value="YegS/Rv2252/BmrU family lipid kinase"/>
    <property type="match status" value="1"/>
</dbReference>
<dbReference type="InterPro" id="IPR050187">
    <property type="entry name" value="Lipid_Phosphate_FormReg"/>
</dbReference>
<evidence type="ECO:0000256" key="3">
    <source>
        <dbReference type="ARBA" id="ARBA00022679"/>
    </source>
</evidence>
<evidence type="ECO:0000256" key="5">
    <source>
        <dbReference type="ARBA" id="ARBA00022741"/>
    </source>
</evidence>
<dbReference type="AlphaFoldDB" id="A0A511X933"/>
<dbReference type="RefSeq" id="WP_084440495.1">
    <property type="nucleotide sequence ID" value="NZ_AUBI01000006.1"/>
</dbReference>
<reference evidence="13 14" key="1">
    <citation type="submission" date="2019-07" db="EMBL/GenBank/DDBJ databases">
        <title>Whole genome shotgun sequence of Acetobacter nitrogenifigens NBRC 105050.</title>
        <authorList>
            <person name="Hosoyama A."/>
            <person name="Uohara A."/>
            <person name="Ohji S."/>
            <person name="Ichikawa N."/>
        </authorList>
    </citation>
    <scope>NUCLEOTIDE SEQUENCE [LARGE SCALE GENOMIC DNA]</scope>
    <source>
        <strain evidence="13 14">NBRC 105050</strain>
    </source>
</reference>
<dbReference type="Pfam" id="PF19279">
    <property type="entry name" value="YegS_C"/>
    <property type="match status" value="1"/>
</dbReference>
<dbReference type="InterPro" id="IPR005218">
    <property type="entry name" value="Diacylglycerol/lipid_kinase"/>
</dbReference>
<evidence type="ECO:0000259" key="12">
    <source>
        <dbReference type="PROSITE" id="PS50146"/>
    </source>
</evidence>
<dbReference type="InterPro" id="IPR001206">
    <property type="entry name" value="Diacylglycerol_kinase_cat_dom"/>
</dbReference>
<keyword evidence="11" id="KW-1208">Phospholipid metabolism</keyword>
<evidence type="ECO:0000256" key="9">
    <source>
        <dbReference type="ARBA" id="ARBA00023098"/>
    </source>
</evidence>
<evidence type="ECO:0000256" key="8">
    <source>
        <dbReference type="ARBA" id="ARBA00022842"/>
    </source>
</evidence>
<dbReference type="OrthoDB" id="9815110at2"/>
<evidence type="ECO:0000256" key="11">
    <source>
        <dbReference type="ARBA" id="ARBA00023264"/>
    </source>
</evidence>
<dbReference type="Pfam" id="PF00781">
    <property type="entry name" value="DAGK_cat"/>
    <property type="match status" value="1"/>
</dbReference>
<dbReference type="GO" id="GO:0005524">
    <property type="term" value="F:ATP binding"/>
    <property type="evidence" value="ECO:0007669"/>
    <property type="project" value="UniProtKB-KW"/>
</dbReference>
<feature type="domain" description="DAGKc" evidence="12">
    <location>
        <begin position="1"/>
        <end position="125"/>
    </location>
</feature>
<keyword evidence="5" id="KW-0547">Nucleotide-binding</keyword>
<keyword evidence="14" id="KW-1185">Reference proteome</keyword>
<dbReference type="PANTHER" id="PTHR12358:SF106">
    <property type="entry name" value="LIPID KINASE YEGS"/>
    <property type="match status" value="1"/>
</dbReference>
<keyword evidence="7" id="KW-0067">ATP-binding</keyword>
<dbReference type="SMART" id="SM00046">
    <property type="entry name" value="DAGKc"/>
    <property type="match status" value="1"/>
</dbReference>
<comment type="cofactor">
    <cofactor evidence="1">
        <name>Mg(2+)</name>
        <dbReference type="ChEBI" id="CHEBI:18420"/>
    </cofactor>
</comment>
<keyword evidence="8" id="KW-0460">Magnesium</keyword>
<evidence type="ECO:0000256" key="6">
    <source>
        <dbReference type="ARBA" id="ARBA00022777"/>
    </source>
</evidence>
<accession>A0A511X933</accession>
<dbReference type="GO" id="GO:0005886">
    <property type="term" value="C:plasma membrane"/>
    <property type="evidence" value="ECO:0007669"/>
    <property type="project" value="TreeGrafter"/>
</dbReference>
<keyword evidence="9" id="KW-0443">Lipid metabolism</keyword>
<sequence length="313" mass="32905">MFVIHNPTAGRRNTRKLWAVLDWLVNHGAPVKILETRHSGHATALAREAVASGAEMVVAAGGDGTIAETVAGMIGGRARLGVIPLGTANVLAHEFGLPNHPRELATILSSPRSAPLWPGVMQTPTSTKLFVQMVGAGFDAHVVHNVDLQTKRHIGRGAYVLQTLRELQRYQFPDLTIRLDGVEHRAASVIVSKGRFYGGPYILAPDAQPGEPGFTVALFRDGGPLSALRAGAALPQGRMGALPGVSLLHASHVEIGGPTGLPVQADGDPAGILPLSVYDAKAPILVAAATQAENKRGEAMLLHSAPAPWWAAQ</sequence>
<keyword evidence="6" id="KW-0418">Kinase</keyword>
<evidence type="ECO:0000256" key="10">
    <source>
        <dbReference type="ARBA" id="ARBA00023209"/>
    </source>
</evidence>